<dbReference type="InterPro" id="IPR003838">
    <property type="entry name" value="ABC3_permease_C"/>
</dbReference>
<sequence>MGWLQTLWSRCVAFFGESKLDEELDEELLTHLDLAVEENLHRGMSPQDARRAALLKFGGVAQTRESYRRQRGLPFVDALIQDVRFGTRQIRHSPGFALIAILTLSLGIGANTAVFTLTHALLLKTLPVRDPGELVRLTISMSAERNGSNAPLNLPIIEFIESHSRSFHGIFAWCVYDFPFRDGAVNSGIHGAILSGNAFQSLGVNPSLGRLLTPADDQPGGGPDGLAAVISHRIWIERYQASPSVLGRHITVTDHSATIVGVAPAGFEGVIVAEHPDIYLPLEFQAILYGQDTKRDGGRLWLDTFARLNPGVTRAQAEAEISALFPAILDATLPPALRHMPQIERARLEVRPASTGWSRLRSQYTEPLLLLQLMVAAVLLICCANLSGLFLARASARRQEFAIRGALGASRLRIMRQLFVECLMLALPGALLGIWLATLSGPWILHMLGNAEAEQAISMRPNLTVLSVTIACAVFCAFLFGMAPAWTAGRTSVDADLRSSHPRMHLGAAGLGSFFVPFQLALSLTLVVIAALFGTTITHLLTEDSGYRTDNVLIVLTDFLRIPEKGDALVALYRRMAARMEELPGIEQASVAAISPLMGDRWMDEFVAADKSGQAQPTEVMGNVIAAHYFSAVGIPILAGRDLENKDSDRNSCVISHAAARLYFPNTSALGKTLRNIVRYQKNANYPFHDFQIVGIVQDTKYDTLRESTPPIVYLPITTGNAGMTNAGANLFFVIHARNDAAARSAYLTALHEMAPSSPEIAPFEFKQTFLDSVSRERLLSAMSGFFAFLGLLLSGIGVYGLVAWNVTRRTTEIGLRMALGATRMEVFHLVMRQVMRLLAIGLFAGGLGAFFAARMVRDFLFEIQPGNPAIFLSSAMLLVSIAVLAALLPARRAVSIDPMQALKTE</sequence>
<feature type="domain" description="MacB-like periplasmic core" evidence="9">
    <location>
        <begin position="520"/>
        <end position="740"/>
    </location>
</feature>
<comment type="subcellular location">
    <subcellularLocation>
        <location evidence="1">Cell membrane</location>
        <topology evidence="1">Multi-pass membrane protein</topology>
    </subcellularLocation>
</comment>
<feature type="transmembrane region" description="Helical" evidence="7">
    <location>
        <begin position="506"/>
        <end position="533"/>
    </location>
</feature>
<accession>A0A7Y9NQ40</accession>
<feature type="domain" description="ABC3 transporter permease C-terminal" evidence="8">
    <location>
        <begin position="374"/>
        <end position="491"/>
    </location>
</feature>
<keyword evidence="5 7" id="KW-0472">Membrane</keyword>
<dbReference type="InterPro" id="IPR047928">
    <property type="entry name" value="Perm_prefix_1"/>
</dbReference>
<feature type="transmembrane region" description="Helical" evidence="7">
    <location>
        <begin position="869"/>
        <end position="891"/>
    </location>
</feature>
<comment type="caution">
    <text evidence="10">The sequence shown here is derived from an EMBL/GenBank/DDBJ whole genome shotgun (WGS) entry which is preliminary data.</text>
</comment>
<evidence type="ECO:0000256" key="5">
    <source>
        <dbReference type="ARBA" id="ARBA00023136"/>
    </source>
</evidence>
<proteinExistence type="inferred from homology"/>
<evidence type="ECO:0000313" key="11">
    <source>
        <dbReference type="Proteomes" id="UP000534186"/>
    </source>
</evidence>
<dbReference type="InterPro" id="IPR017800">
    <property type="entry name" value="ADOP"/>
</dbReference>
<feature type="transmembrane region" description="Helical" evidence="7">
    <location>
        <begin position="838"/>
        <end position="857"/>
    </location>
</feature>
<feature type="transmembrane region" description="Helical" evidence="7">
    <location>
        <begin position="369"/>
        <end position="392"/>
    </location>
</feature>
<reference evidence="10 11" key="1">
    <citation type="submission" date="2020-07" db="EMBL/GenBank/DDBJ databases">
        <title>Genomic Encyclopedia of Type Strains, Phase IV (KMG-V): Genome sequencing to study the core and pangenomes of soil and plant-associated prokaryotes.</title>
        <authorList>
            <person name="Whitman W."/>
        </authorList>
    </citation>
    <scope>NUCLEOTIDE SEQUENCE [LARGE SCALE GENOMIC DNA]</scope>
    <source>
        <strain evidence="10 11">M8UP30</strain>
    </source>
</reference>
<dbReference type="Proteomes" id="UP000534186">
    <property type="component" value="Unassembled WGS sequence"/>
</dbReference>
<feature type="transmembrane region" description="Helical" evidence="7">
    <location>
        <begin position="465"/>
        <end position="486"/>
    </location>
</feature>
<comment type="similarity">
    <text evidence="6">Belongs to the ABC-4 integral membrane protein family.</text>
</comment>
<feature type="transmembrane region" description="Helical" evidence="7">
    <location>
        <begin position="786"/>
        <end position="808"/>
    </location>
</feature>
<evidence type="ECO:0000256" key="4">
    <source>
        <dbReference type="ARBA" id="ARBA00022989"/>
    </source>
</evidence>
<feature type="transmembrane region" description="Helical" evidence="7">
    <location>
        <begin position="96"/>
        <end position="122"/>
    </location>
</feature>
<keyword evidence="4 7" id="KW-1133">Transmembrane helix</keyword>
<keyword evidence="3 7" id="KW-0812">Transmembrane</keyword>
<dbReference type="PANTHER" id="PTHR30572">
    <property type="entry name" value="MEMBRANE COMPONENT OF TRANSPORTER-RELATED"/>
    <property type="match status" value="1"/>
</dbReference>
<dbReference type="EMBL" id="JACCCV010000002">
    <property type="protein sequence ID" value="NYF53491.1"/>
    <property type="molecule type" value="Genomic_DNA"/>
</dbReference>
<dbReference type="Pfam" id="PF12704">
    <property type="entry name" value="MacB_PCD"/>
    <property type="match status" value="2"/>
</dbReference>
<feature type="domain" description="ABC3 transporter permease C-terminal" evidence="8">
    <location>
        <begin position="786"/>
        <end position="899"/>
    </location>
</feature>
<keyword evidence="2" id="KW-1003">Cell membrane</keyword>
<gene>
    <name evidence="10" type="ORF">HDF12_003890</name>
</gene>
<dbReference type="GO" id="GO:0005886">
    <property type="term" value="C:plasma membrane"/>
    <property type="evidence" value="ECO:0007669"/>
    <property type="project" value="UniProtKB-SubCell"/>
</dbReference>
<evidence type="ECO:0000259" key="9">
    <source>
        <dbReference type="Pfam" id="PF12704"/>
    </source>
</evidence>
<evidence type="ECO:0000256" key="1">
    <source>
        <dbReference type="ARBA" id="ARBA00004651"/>
    </source>
</evidence>
<dbReference type="PANTHER" id="PTHR30572:SF4">
    <property type="entry name" value="ABC TRANSPORTER PERMEASE YTRF"/>
    <property type="match status" value="1"/>
</dbReference>
<dbReference type="AlphaFoldDB" id="A0A7Y9NQ40"/>
<protein>
    <submittedName>
        <fullName evidence="10">Putative permease</fullName>
    </submittedName>
</protein>
<evidence type="ECO:0000256" key="6">
    <source>
        <dbReference type="ARBA" id="ARBA00038076"/>
    </source>
</evidence>
<dbReference type="NCBIfam" id="NF038403">
    <property type="entry name" value="perm_prefix_1"/>
    <property type="match status" value="1"/>
</dbReference>
<feature type="domain" description="MacB-like periplasmic core" evidence="9">
    <location>
        <begin position="98"/>
        <end position="323"/>
    </location>
</feature>
<dbReference type="Pfam" id="PF02687">
    <property type="entry name" value="FtsX"/>
    <property type="match status" value="2"/>
</dbReference>
<evidence type="ECO:0000259" key="8">
    <source>
        <dbReference type="Pfam" id="PF02687"/>
    </source>
</evidence>
<dbReference type="InterPro" id="IPR050250">
    <property type="entry name" value="Macrolide_Exporter_MacB"/>
</dbReference>
<feature type="transmembrane region" description="Helical" evidence="7">
    <location>
        <begin position="418"/>
        <end position="445"/>
    </location>
</feature>
<evidence type="ECO:0000256" key="2">
    <source>
        <dbReference type="ARBA" id="ARBA00022475"/>
    </source>
</evidence>
<dbReference type="InterPro" id="IPR025857">
    <property type="entry name" value="MacB_PCD"/>
</dbReference>
<evidence type="ECO:0000256" key="3">
    <source>
        <dbReference type="ARBA" id="ARBA00022692"/>
    </source>
</evidence>
<evidence type="ECO:0000313" key="10">
    <source>
        <dbReference type="EMBL" id="NYF53491.1"/>
    </source>
</evidence>
<dbReference type="GO" id="GO:0022857">
    <property type="term" value="F:transmembrane transporter activity"/>
    <property type="evidence" value="ECO:0007669"/>
    <property type="project" value="TreeGrafter"/>
</dbReference>
<dbReference type="NCBIfam" id="TIGR03434">
    <property type="entry name" value="ADOP"/>
    <property type="match status" value="1"/>
</dbReference>
<organism evidence="10 11">
    <name type="scientific">Tunturiibacter lichenicola</name>
    <dbReference type="NCBI Taxonomy" id="2051959"/>
    <lineage>
        <taxon>Bacteria</taxon>
        <taxon>Pseudomonadati</taxon>
        <taxon>Acidobacteriota</taxon>
        <taxon>Terriglobia</taxon>
        <taxon>Terriglobales</taxon>
        <taxon>Acidobacteriaceae</taxon>
        <taxon>Tunturiibacter</taxon>
    </lineage>
</organism>
<name>A0A7Y9NQ40_9BACT</name>
<evidence type="ECO:0000256" key="7">
    <source>
        <dbReference type="SAM" id="Phobius"/>
    </source>
</evidence>